<feature type="compositionally biased region" description="Polar residues" evidence="1">
    <location>
        <begin position="216"/>
        <end position="253"/>
    </location>
</feature>
<feature type="domain" description="Retrotransposon gag" evidence="2">
    <location>
        <begin position="81"/>
        <end position="172"/>
    </location>
</feature>
<name>A0AAV6YF00_9LAMI</name>
<keyword evidence="4" id="KW-1185">Reference proteome</keyword>
<organism evidence="3 4">
    <name type="scientific">Buddleja alternifolia</name>
    <dbReference type="NCBI Taxonomy" id="168488"/>
    <lineage>
        <taxon>Eukaryota</taxon>
        <taxon>Viridiplantae</taxon>
        <taxon>Streptophyta</taxon>
        <taxon>Embryophyta</taxon>
        <taxon>Tracheophyta</taxon>
        <taxon>Spermatophyta</taxon>
        <taxon>Magnoliopsida</taxon>
        <taxon>eudicotyledons</taxon>
        <taxon>Gunneridae</taxon>
        <taxon>Pentapetalae</taxon>
        <taxon>asterids</taxon>
        <taxon>lamiids</taxon>
        <taxon>Lamiales</taxon>
        <taxon>Scrophulariaceae</taxon>
        <taxon>Buddlejeae</taxon>
        <taxon>Buddleja</taxon>
    </lineage>
</organism>
<evidence type="ECO:0000313" key="4">
    <source>
        <dbReference type="Proteomes" id="UP000826271"/>
    </source>
</evidence>
<sequence>MAEGLGSLDYRKEIDAIKEQLNANAAKSDRMFEDIRNIISAMEANRSHVGGSAGTMDQEEASPTCEQYFKVDDTPFDAKVRLAAIHMEGRALQWHQLYMKARNSRELPRWEEYVKALQYRFDSLLFEDPMAELMNLRQTGTVRDYLDKFDELLNNVNLNEAYAISCFLDGLKNEITVQVRMFKPKSLQEAMSLAKLQEQAIMLADKRVYSNSRTQSTFPRTYTTNSTPIIQSAPSSNSQDLLPKTSNPMTNSAKPGKRLTPQELEEKRAKGLCFLCDEKYSREHVCTKKGQLFLLEMGDDRADDEDHFGAQEEDGDLYTPTCDIENNSSNNFHISMTAINGIHDFSTMRVNKETRIYFCLEVCSELRCDLVGMVAGSIVLFRGGGV</sequence>
<dbReference type="PANTHER" id="PTHR15503:SF43">
    <property type="entry name" value="REVERSE TRANSCRIPTASE RNASE H-LIKE DOMAIN-CONTAINING PROTEIN"/>
    <property type="match status" value="1"/>
</dbReference>
<gene>
    <name evidence="3" type="ORF">BUALT_Bualt01G0148300</name>
</gene>
<evidence type="ECO:0000313" key="3">
    <source>
        <dbReference type="EMBL" id="KAG8391057.1"/>
    </source>
</evidence>
<dbReference type="EMBL" id="WHWC01000001">
    <property type="protein sequence ID" value="KAG8391057.1"/>
    <property type="molecule type" value="Genomic_DNA"/>
</dbReference>
<dbReference type="Proteomes" id="UP000826271">
    <property type="component" value="Unassembled WGS sequence"/>
</dbReference>
<reference evidence="3" key="1">
    <citation type="submission" date="2019-10" db="EMBL/GenBank/DDBJ databases">
        <authorList>
            <person name="Zhang R."/>
            <person name="Pan Y."/>
            <person name="Wang J."/>
            <person name="Ma R."/>
            <person name="Yu S."/>
        </authorList>
    </citation>
    <scope>NUCLEOTIDE SEQUENCE</scope>
    <source>
        <strain evidence="3">LA-IB0</strain>
        <tissue evidence="3">Leaf</tissue>
    </source>
</reference>
<accession>A0AAV6YF00</accession>
<comment type="caution">
    <text evidence="3">The sequence shown here is derived from an EMBL/GenBank/DDBJ whole genome shotgun (WGS) entry which is preliminary data.</text>
</comment>
<protein>
    <recommendedName>
        <fullName evidence="2">Retrotransposon gag domain-containing protein</fullName>
    </recommendedName>
</protein>
<evidence type="ECO:0000259" key="2">
    <source>
        <dbReference type="Pfam" id="PF03732"/>
    </source>
</evidence>
<dbReference type="AlphaFoldDB" id="A0AAV6YF00"/>
<dbReference type="Pfam" id="PF03732">
    <property type="entry name" value="Retrotrans_gag"/>
    <property type="match status" value="1"/>
</dbReference>
<dbReference type="InterPro" id="IPR032567">
    <property type="entry name" value="RTL1-rel"/>
</dbReference>
<evidence type="ECO:0000256" key="1">
    <source>
        <dbReference type="SAM" id="MobiDB-lite"/>
    </source>
</evidence>
<proteinExistence type="predicted"/>
<feature type="region of interest" description="Disordered" evidence="1">
    <location>
        <begin position="216"/>
        <end position="261"/>
    </location>
</feature>
<dbReference type="InterPro" id="IPR005162">
    <property type="entry name" value="Retrotrans_gag_dom"/>
</dbReference>
<dbReference type="PANTHER" id="PTHR15503">
    <property type="entry name" value="LDOC1 RELATED"/>
    <property type="match status" value="1"/>
</dbReference>